<dbReference type="EMBL" id="LR130779">
    <property type="protein sequence ID" value="VDN62163.1"/>
    <property type="molecule type" value="Genomic_DNA"/>
</dbReference>
<dbReference type="SUPFAM" id="SSF52309">
    <property type="entry name" value="N-(deoxy)ribosyltransferase-like"/>
    <property type="match status" value="1"/>
</dbReference>
<dbReference type="AlphaFoldDB" id="A0A653B0L1"/>
<dbReference type="Gene3D" id="3.40.50.10400">
    <property type="entry name" value="Hypothetical protein PA1492"/>
    <property type="match status" value="1"/>
</dbReference>
<reference evidence="1" key="1">
    <citation type="submission" date="2018-11" db="EMBL/GenBank/DDBJ databases">
        <authorList>
            <consortium name="Genoscope - CEA"/>
            <person name="William W."/>
        </authorList>
    </citation>
    <scope>NUCLEOTIDE SEQUENCE [LARGE SCALE GENOMIC DNA]</scope>
    <source>
        <strain evidence="1">T9AD</strain>
    </source>
</reference>
<accession>A0A653B0L1</accession>
<sequence>MTSYMPLKTLATAPMQRLYLSGPMTDLPEFNYPAFNAEAARLRALGYHVENPAENPPQDSWDAYMAVCIPQLATCDTIALLPGWSESRGALRERQEAVRLGLTITPAAKILASLGILVAQDRARRHTPHHTQDARLPSKQ</sequence>
<name>A0A653B0L1_ECTOL</name>
<dbReference type="InterPro" id="IPR025518">
    <property type="entry name" value="DUF4406"/>
</dbReference>
<organism evidence="1">
    <name type="scientific">Ectopseudomonas oleovorans</name>
    <name type="common">Pseudomonas oleovorans</name>
    <dbReference type="NCBI Taxonomy" id="301"/>
    <lineage>
        <taxon>Bacteria</taxon>
        <taxon>Pseudomonadati</taxon>
        <taxon>Pseudomonadota</taxon>
        <taxon>Gammaproteobacteria</taxon>
        <taxon>Pseudomonadales</taxon>
        <taxon>Pseudomonadaceae</taxon>
        <taxon>Ectopseudomonas</taxon>
    </lineage>
</organism>
<proteinExistence type="predicted"/>
<dbReference type="Pfam" id="PF14359">
    <property type="entry name" value="DUF4406"/>
    <property type="match status" value="1"/>
</dbReference>
<gene>
    <name evidence="1" type="ORF">POT9AD_1172</name>
</gene>
<evidence type="ECO:0000313" key="1">
    <source>
        <dbReference type="EMBL" id="VDN62163.1"/>
    </source>
</evidence>
<protein>
    <submittedName>
        <fullName evidence="1">Uncharacterized protein</fullName>
    </submittedName>
</protein>